<evidence type="ECO:0000256" key="12">
    <source>
        <dbReference type="ARBA" id="ARBA00022801"/>
    </source>
</evidence>
<evidence type="ECO:0000256" key="16">
    <source>
        <dbReference type="RuleBase" id="RU003515"/>
    </source>
</evidence>
<evidence type="ECO:0000313" key="22">
    <source>
        <dbReference type="Proteomes" id="UP000051521"/>
    </source>
</evidence>
<evidence type="ECO:0000313" key="21">
    <source>
        <dbReference type="Proteomes" id="UP000009326"/>
    </source>
</evidence>
<comment type="function">
    <text evidence="3 14 16">Endonuclease that specifically degrades the RNA of RNA-DNA hybrids.</text>
</comment>
<dbReference type="GO" id="GO:0006298">
    <property type="term" value="P:mismatch repair"/>
    <property type="evidence" value="ECO:0007669"/>
    <property type="project" value="TreeGrafter"/>
</dbReference>
<keyword evidence="9 14" id="KW-0540">Nuclease</keyword>
<evidence type="ECO:0000256" key="15">
    <source>
        <dbReference type="PROSITE-ProRule" id="PRU01319"/>
    </source>
</evidence>
<dbReference type="InterPro" id="IPR012337">
    <property type="entry name" value="RNaseH-like_sf"/>
</dbReference>
<accession>I7LGM3</accession>
<comment type="cofactor">
    <cofactor evidence="2">
        <name>Mg(2+)</name>
        <dbReference type="ChEBI" id="CHEBI:18420"/>
    </cofactor>
</comment>
<dbReference type="EC" id="3.1.26.4" evidence="6 14"/>
<keyword evidence="13 14" id="KW-0464">Manganese</keyword>
<dbReference type="Pfam" id="PF01351">
    <property type="entry name" value="RNase_HII"/>
    <property type="match status" value="1"/>
</dbReference>
<evidence type="ECO:0000256" key="10">
    <source>
        <dbReference type="ARBA" id="ARBA00022723"/>
    </source>
</evidence>
<dbReference type="AlphaFoldDB" id="I7LGM3"/>
<keyword evidence="17" id="KW-0175">Coiled coil</keyword>
<dbReference type="CDD" id="cd07182">
    <property type="entry name" value="RNase_HII_bacteria_HII_like"/>
    <property type="match status" value="1"/>
</dbReference>
<dbReference type="HAMAP" id="MF_00052_B">
    <property type="entry name" value="RNase_HII_B"/>
    <property type="match status" value="1"/>
</dbReference>
<dbReference type="Proteomes" id="UP000009326">
    <property type="component" value="Unassembled WGS sequence"/>
</dbReference>
<feature type="binding site" evidence="14 15">
    <location>
        <position position="165"/>
    </location>
    <ligand>
        <name>a divalent metal cation</name>
        <dbReference type="ChEBI" id="CHEBI:60240"/>
    </ligand>
</feature>
<comment type="subcellular location">
    <subcellularLocation>
        <location evidence="4 14">Cytoplasm</location>
    </subcellularLocation>
</comment>
<dbReference type="NCBIfam" id="NF000595">
    <property type="entry name" value="PRK00015.1-3"/>
    <property type="match status" value="1"/>
</dbReference>
<name>I7LGM3_9LACO</name>
<sequence>MTIKEVQELLKNYKVDVDILAELKKDQRAGVQKAVKSFERRQEKLRLKREAFQRRFSYEKEFWQEKKLVAGVDEVGRGPLAGPVVTAAVILDENFDLLDVNDSKKLTPEKRLALYPQILSQAVSVSVGVKSSKIIDEVNIYEADRLAMAQAVDNLDRRPDVLLVDAMDVPVNIPQVKLIKGDAKSNSIAAASIIAKVFRDQLMDDYDQLYPEYCFRHNAGYGTADHLKALREFGPTPIHRMSFAPVRESAKNKS</sequence>
<evidence type="ECO:0000256" key="11">
    <source>
        <dbReference type="ARBA" id="ARBA00022759"/>
    </source>
</evidence>
<feature type="domain" description="RNase H type-2" evidence="18">
    <location>
        <begin position="67"/>
        <end position="254"/>
    </location>
</feature>
<proteinExistence type="inferred from homology"/>
<comment type="cofactor">
    <cofactor evidence="14 15">
        <name>Mn(2+)</name>
        <dbReference type="ChEBI" id="CHEBI:29035"/>
    </cofactor>
    <cofactor evidence="14 15">
        <name>Mg(2+)</name>
        <dbReference type="ChEBI" id="CHEBI:18420"/>
    </cofactor>
    <text evidence="14 15">Manganese or magnesium. Binds 1 divalent metal ion per monomer in the absence of substrate. May bind a second metal ion after substrate binding.</text>
</comment>
<feature type="coiled-coil region" evidence="17">
    <location>
        <begin position="3"/>
        <end position="55"/>
    </location>
</feature>
<evidence type="ECO:0000256" key="3">
    <source>
        <dbReference type="ARBA" id="ARBA00004065"/>
    </source>
</evidence>
<reference evidence="19 21" key="1">
    <citation type="submission" date="2012-06" db="EMBL/GenBank/DDBJ databases">
        <title>Draft genome sequence of Lactobacillus gigeriorum CRBIP 24.85T, isolated from chicken crop.</title>
        <authorList>
            <person name="Cousin S."/>
            <person name="Ma L."/>
            <person name="Creno S."/>
            <person name="Clermont D."/>
            <person name="Loux V."/>
            <person name="Bizet C."/>
            <person name="Bouchier C."/>
        </authorList>
    </citation>
    <scope>NUCLEOTIDE SEQUENCE [LARGE SCALE GENOMIC DNA]</scope>
    <source>
        <strain evidence="21">CRBIP 24.85T</strain>
        <strain evidence="19">Type strain: CRBIP 24.85</strain>
    </source>
</reference>
<dbReference type="GO" id="GO:0032299">
    <property type="term" value="C:ribonuclease H2 complex"/>
    <property type="evidence" value="ECO:0007669"/>
    <property type="project" value="TreeGrafter"/>
</dbReference>
<dbReference type="InterPro" id="IPR024567">
    <property type="entry name" value="RNase_HII/HIII_dom"/>
</dbReference>
<evidence type="ECO:0000256" key="1">
    <source>
        <dbReference type="ARBA" id="ARBA00000077"/>
    </source>
</evidence>
<keyword evidence="8 14" id="KW-0963">Cytoplasm</keyword>
<evidence type="ECO:0000256" key="7">
    <source>
        <dbReference type="ARBA" id="ARBA00019179"/>
    </source>
</evidence>
<dbReference type="EMBL" id="CAKC01000093">
    <property type="protein sequence ID" value="CCI87793.1"/>
    <property type="molecule type" value="Genomic_DNA"/>
</dbReference>
<dbReference type="SUPFAM" id="SSF53098">
    <property type="entry name" value="Ribonuclease H-like"/>
    <property type="match status" value="1"/>
</dbReference>
<dbReference type="PROSITE" id="PS51975">
    <property type="entry name" value="RNASE_H_2"/>
    <property type="match status" value="1"/>
</dbReference>
<dbReference type="NCBIfam" id="NF000594">
    <property type="entry name" value="PRK00015.1-1"/>
    <property type="match status" value="1"/>
</dbReference>
<keyword evidence="11 14" id="KW-0255">Endonuclease</keyword>
<evidence type="ECO:0000256" key="8">
    <source>
        <dbReference type="ARBA" id="ARBA00022490"/>
    </source>
</evidence>
<dbReference type="PATRIC" id="fig|1423751.3.peg.718"/>
<evidence type="ECO:0000256" key="9">
    <source>
        <dbReference type="ARBA" id="ARBA00022722"/>
    </source>
</evidence>
<evidence type="ECO:0000256" key="6">
    <source>
        <dbReference type="ARBA" id="ARBA00012180"/>
    </source>
</evidence>
<reference evidence="20 22" key="2">
    <citation type="journal article" date="2015" name="Genome Announc.">
        <title>Expanding the biotechnology potential of lactobacilli through comparative genomics of 213 strains and associated genera.</title>
        <authorList>
            <person name="Sun Z."/>
            <person name="Harris H.M."/>
            <person name="McCann A."/>
            <person name="Guo C."/>
            <person name="Argimon S."/>
            <person name="Zhang W."/>
            <person name="Yang X."/>
            <person name="Jeffery I.B."/>
            <person name="Cooney J.C."/>
            <person name="Kagawa T.F."/>
            <person name="Liu W."/>
            <person name="Song Y."/>
            <person name="Salvetti E."/>
            <person name="Wrobel A."/>
            <person name="Rasinkangas P."/>
            <person name="Parkhill J."/>
            <person name="Rea M.C."/>
            <person name="O'Sullivan O."/>
            <person name="Ritari J."/>
            <person name="Douillard F.P."/>
            <person name="Paul Ross R."/>
            <person name="Yang R."/>
            <person name="Briner A.E."/>
            <person name="Felis G.E."/>
            <person name="de Vos W.M."/>
            <person name="Barrangou R."/>
            <person name="Klaenhammer T.R."/>
            <person name="Caufield P.W."/>
            <person name="Cui Y."/>
            <person name="Zhang H."/>
            <person name="O'Toole P.W."/>
        </authorList>
    </citation>
    <scope>NUCLEOTIDE SEQUENCE [LARGE SCALE GENOMIC DNA]</scope>
    <source>
        <strain evidence="20 22">DSM 23908</strain>
    </source>
</reference>
<keyword evidence="12 14" id="KW-0378">Hydrolase</keyword>
<dbReference type="GO" id="GO:0005737">
    <property type="term" value="C:cytoplasm"/>
    <property type="evidence" value="ECO:0007669"/>
    <property type="project" value="UniProtKB-SubCell"/>
</dbReference>
<dbReference type="InterPro" id="IPR022898">
    <property type="entry name" value="RNase_HII"/>
</dbReference>
<gene>
    <name evidence="14" type="primary">rnhB</name>
    <name evidence="19" type="ORF">BN52_00490</name>
    <name evidence="20" type="ORF">FC38_GL000694</name>
</gene>
<organism evidence="19 21">
    <name type="scientific">Lactobacillus gigeriorum DSM 23908 = CRBIP 24.85</name>
    <dbReference type="NCBI Taxonomy" id="1423751"/>
    <lineage>
        <taxon>Bacteria</taxon>
        <taxon>Bacillati</taxon>
        <taxon>Bacillota</taxon>
        <taxon>Bacilli</taxon>
        <taxon>Lactobacillales</taxon>
        <taxon>Lactobacillaceae</taxon>
        <taxon>Lactobacillus</taxon>
    </lineage>
</organism>
<evidence type="ECO:0000256" key="5">
    <source>
        <dbReference type="ARBA" id="ARBA00007383"/>
    </source>
</evidence>
<protein>
    <recommendedName>
        <fullName evidence="7 14">Ribonuclease HII</fullName>
        <shortName evidence="14">RNase HII</shortName>
        <ecNumber evidence="6 14">3.1.26.4</ecNumber>
    </recommendedName>
</protein>
<keyword evidence="10 14" id="KW-0479">Metal-binding</keyword>
<dbReference type="Gene3D" id="3.30.420.10">
    <property type="entry name" value="Ribonuclease H-like superfamily/Ribonuclease H"/>
    <property type="match status" value="1"/>
</dbReference>
<dbReference type="InterPro" id="IPR001352">
    <property type="entry name" value="RNase_HII/HIII"/>
</dbReference>
<evidence type="ECO:0000313" key="19">
    <source>
        <dbReference type="EMBL" id="CCI87793.1"/>
    </source>
</evidence>
<dbReference type="PANTHER" id="PTHR10954:SF18">
    <property type="entry name" value="RIBONUCLEASE HII"/>
    <property type="match status" value="1"/>
</dbReference>
<evidence type="ECO:0000256" key="17">
    <source>
        <dbReference type="SAM" id="Coils"/>
    </source>
</evidence>
<evidence type="ECO:0000313" key="20">
    <source>
        <dbReference type="EMBL" id="KRN14610.1"/>
    </source>
</evidence>
<evidence type="ECO:0000259" key="18">
    <source>
        <dbReference type="PROSITE" id="PS51975"/>
    </source>
</evidence>
<dbReference type="Proteomes" id="UP000051521">
    <property type="component" value="Unassembled WGS sequence"/>
</dbReference>
<evidence type="ECO:0000256" key="14">
    <source>
        <dbReference type="HAMAP-Rule" id="MF_00052"/>
    </source>
</evidence>
<dbReference type="GO" id="GO:0043137">
    <property type="term" value="P:DNA replication, removal of RNA primer"/>
    <property type="evidence" value="ECO:0007669"/>
    <property type="project" value="TreeGrafter"/>
</dbReference>
<dbReference type="OrthoDB" id="9803420at2"/>
<comment type="catalytic activity">
    <reaction evidence="1 14 15 16">
        <text>Endonucleolytic cleavage to 5'-phosphomonoester.</text>
        <dbReference type="EC" id="3.1.26.4"/>
    </reaction>
</comment>
<dbReference type="GO" id="GO:0030145">
    <property type="term" value="F:manganese ion binding"/>
    <property type="evidence" value="ECO:0007669"/>
    <property type="project" value="UniProtKB-UniRule"/>
</dbReference>
<comment type="similarity">
    <text evidence="5 14 16">Belongs to the RNase HII family.</text>
</comment>
<evidence type="ECO:0000256" key="4">
    <source>
        <dbReference type="ARBA" id="ARBA00004496"/>
    </source>
</evidence>
<comment type="caution">
    <text evidence="19">The sequence shown here is derived from an EMBL/GenBank/DDBJ whole genome shotgun (WGS) entry which is preliminary data.</text>
</comment>
<dbReference type="GO" id="GO:0003723">
    <property type="term" value="F:RNA binding"/>
    <property type="evidence" value="ECO:0007669"/>
    <property type="project" value="UniProtKB-UniRule"/>
</dbReference>
<dbReference type="RefSeq" id="WP_008474127.1">
    <property type="nucleotide sequence ID" value="NZ_AYZO01000002.1"/>
</dbReference>
<dbReference type="GO" id="GO:0004523">
    <property type="term" value="F:RNA-DNA hybrid ribonuclease activity"/>
    <property type="evidence" value="ECO:0007669"/>
    <property type="project" value="UniProtKB-UniRule"/>
</dbReference>
<evidence type="ECO:0000256" key="2">
    <source>
        <dbReference type="ARBA" id="ARBA00001946"/>
    </source>
</evidence>
<evidence type="ECO:0000256" key="13">
    <source>
        <dbReference type="ARBA" id="ARBA00023211"/>
    </source>
</evidence>
<dbReference type="PANTHER" id="PTHR10954">
    <property type="entry name" value="RIBONUCLEASE H2 SUBUNIT A"/>
    <property type="match status" value="1"/>
</dbReference>
<dbReference type="EMBL" id="AYZO01000002">
    <property type="protein sequence ID" value="KRN14610.1"/>
    <property type="molecule type" value="Genomic_DNA"/>
</dbReference>
<dbReference type="STRING" id="1423751.FC38_GL000694"/>
<dbReference type="FunFam" id="3.30.420.10:FF:000006">
    <property type="entry name" value="Ribonuclease HII"/>
    <property type="match status" value="1"/>
</dbReference>
<feature type="binding site" evidence="14 15">
    <location>
        <position position="73"/>
    </location>
    <ligand>
        <name>a divalent metal cation</name>
        <dbReference type="ChEBI" id="CHEBI:60240"/>
    </ligand>
</feature>
<dbReference type="InterPro" id="IPR036397">
    <property type="entry name" value="RNaseH_sf"/>
</dbReference>
<feature type="binding site" evidence="14 15">
    <location>
        <position position="74"/>
    </location>
    <ligand>
        <name>a divalent metal cation</name>
        <dbReference type="ChEBI" id="CHEBI:60240"/>
    </ligand>
</feature>
<keyword evidence="22" id="KW-1185">Reference proteome</keyword>